<evidence type="ECO:0000256" key="2">
    <source>
        <dbReference type="ARBA" id="ARBA00023012"/>
    </source>
</evidence>
<name>A0A1G2HLY7_9BACT</name>
<reference evidence="5 6" key="1">
    <citation type="journal article" date="2016" name="Nat. Commun.">
        <title>Thousands of microbial genomes shed light on interconnected biogeochemical processes in an aquifer system.</title>
        <authorList>
            <person name="Anantharaman K."/>
            <person name="Brown C.T."/>
            <person name="Hug L.A."/>
            <person name="Sharon I."/>
            <person name="Castelle C.J."/>
            <person name="Probst A.J."/>
            <person name="Thomas B.C."/>
            <person name="Singh A."/>
            <person name="Wilkins M.J."/>
            <person name="Karaoz U."/>
            <person name="Brodie E.L."/>
            <person name="Williams K.H."/>
            <person name="Hubbard S.S."/>
            <person name="Banfield J.F."/>
        </authorList>
    </citation>
    <scope>NUCLEOTIDE SEQUENCE [LARGE SCALE GENOMIC DNA]</scope>
</reference>
<organism evidence="5 6">
    <name type="scientific">Candidatus Staskawiczbacteria bacterium RIFCSPHIGHO2_01_FULL_36_16</name>
    <dbReference type="NCBI Taxonomy" id="1802200"/>
    <lineage>
        <taxon>Bacteria</taxon>
        <taxon>Candidatus Staskawicziibacteriota</taxon>
    </lineage>
</organism>
<dbReference type="SUPFAM" id="SSF52172">
    <property type="entry name" value="CheY-like"/>
    <property type="match status" value="1"/>
</dbReference>
<dbReference type="Gene3D" id="3.40.50.2300">
    <property type="match status" value="1"/>
</dbReference>
<dbReference type="PROSITE" id="PS50110">
    <property type="entry name" value="RESPONSE_REGULATORY"/>
    <property type="match status" value="1"/>
</dbReference>
<evidence type="ECO:0000313" key="5">
    <source>
        <dbReference type="EMBL" id="OGZ63506.1"/>
    </source>
</evidence>
<dbReference type="Proteomes" id="UP000177190">
    <property type="component" value="Unassembled WGS sequence"/>
</dbReference>
<accession>A0A1G2HLY7</accession>
<keyword evidence="1 3" id="KW-0597">Phosphoprotein</keyword>
<comment type="caution">
    <text evidence="5">The sequence shown here is derived from an EMBL/GenBank/DDBJ whole genome shotgun (WGS) entry which is preliminary data.</text>
</comment>
<protein>
    <recommendedName>
        <fullName evidence="4">Response regulatory domain-containing protein</fullName>
    </recommendedName>
</protein>
<evidence type="ECO:0000256" key="1">
    <source>
        <dbReference type="ARBA" id="ARBA00022553"/>
    </source>
</evidence>
<proteinExistence type="predicted"/>
<dbReference type="STRING" id="1802200.A2812_00250"/>
<dbReference type="SMART" id="SM00448">
    <property type="entry name" value="REC"/>
    <property type="match status" value="1"/>
</dbReference>
<dbReference type="InterPro" id="IPR001789">
    <property type="entry name" value="Sig_transdc_resp-reg_receiver"/>
</dbReference>
<dbReference type="AlphaFoldDB" id="A0A1G2HLY7"/>
<dbReference type="GO" id="GO:0000160">
    <property type="term" value="P:phosphorelay signal transduction system"/>
    <property type="evidence" value="ECO:0007669"/>
    <property type="project" value="UniProtKB-KW"/>
</dbReference>
<dbReference type="Pfam" id="PF00072">
    <property type="entry name" value="Response_reg"/>
    <property type="match status" value="1"/>
</dbReference>
<dbReference type="InterPro" id="IPR011006">
    <property type="entry name" value="CheY-like_superfamily"/>
</dbReference>
<sequence>MPKINKKVLIVEDESSSFVPLQNVFSDAGFDVILAKDGEEGFAAAKKENPDIMILDILMPKVDGIEMAKKLKESGISIPTIFLTNVKDATHIADAMESYRPDSDYIIKSDISLEDIVKRAKTKLGIN</sequence>
<feature type="modified residue" description="4-aspartylphosphate" evidence="3">
    <location>
        <position position="56"/>
    </location>
</feature>
<evidence type="ECO:0000313" key="6">
    <source>
        <dbReference type="Proteomes" id="UP000177190"/>
    </source>
</evidence>
<evidence type="ECO:0000259" key="4">
    <source>
        <dbReference type="PROSITE" id="PS50110"/>
    </source>
</evidence>
<keyword evidence="2" id="KW-0902">Two-component regulatory system</keyword>
<feature type="domain" description="Response regulatory" evidence="4">
    <location>
        <begin position="7"/>
        <end position="124"/>
    </location>
</feature>
<evidence type="ECO:0000256" key="3">
    <source>
        <dbReference type="PROSITE-ProRule" id="PRU00169"/>
    </source>
</evidence>
<dbReference type="PANTHER" id="PTHR44591:SF14">
    <property type="entry name" value="PROTEIN PILG"/>
    <property type="match status" value="1"/>
</dbReference>
<dbReference type="InterPro" id="IPR050595">
    <property type="entry name" value="Bact_response_regulator"/>
</dbReference>
<dbReference type="EMBL" id="MHOM01000033">
    <property type="protein sequence ID" value="OGZ63506.1"/>
    <property type="molecule type" value="Genomic_DNA"/>
</dbReference>
<dbReference type="PANTHER" id="PTHR44591">
    <property type="entry name" value="STRESS RESPONSE REGULATOR PROTEIN 1"/>
    <property type="match status" value="1"/>
</dbReference>
<gene>
    <name evidence="5" type="ORF">A2812_00250</name>
</gene>